<dbReference type="GO" id="GO:0045454">
    <property type="term" value="P:cell redox homeostasis"/>
    <property type="evidence" value="ECO:0007669"/>
    <property type="project" value="TreeGrafter"/>
</dbReference>
<keyword evidence="5" id="KW-0676">Redox-active center</keyword>
<dbReference type="EMBL" id="AP019376">
    <property type="protein sequence ID" value="BBH86841.1"/>
    <property type="molecule type" value="Genomic_DNA"/>
</dbReference>
<dbReference type="SUPFAM" id="SSF52833">
    <property type="entry name" value="Thioredoxin-like"/>
    <property type="match status" value="1"/>
</dbReference>
<dbReference type="CDD" id="cd03017">
    <property type="entry name" value="PRX_BCP"/>
    <property type="match status" value="1"/>
</dbReference>
<dbReference type="InterPro" id="IPR050924">
    <property type="entry name" value="Peroxiredoxin_BCP/PrxQ"/>
</dbReference>
<dbReference type="Gene3D" id="3.40.30.10">
    <property type="entry name" value="Glutaredoxin"/>
    <property type="match status" value="1"/>
</dbReference>
<organism evidence="7">
    <name type="scientific">Thermosporothrix sp. COM3</name>
    <dbReference type="NCBI Taxonomy" id="2490863"/>
    <lineage>
        <taxon>Bacteria</taxon>
        <taxon>Bacillati</taxon>
        <taxon>Chloroflexota</taxon>
        <taxon>Ktedonobacteria</taxon>
        <taxon>Ktedonobacterales</taxon>
        <taxon>Thermosporotrichaceae</taxon>
        <taxon>Thermosporothrix</taxon>
    </lineage>
</organism>
<name>A0A455SHM8_9CHLR</name>
<sequence>MVENVYVLPDNLPVPEDDGACRHLPGIELPSVPLLATTGEMIDVASLPGLTVLYCFPRTGRPGVPNPEGWDLIPGARGCTPQACSFRDHFQELQQFDARVFGFSTQTPEEQQELVERLHLPFPLLSDEHLTFVQALRLPTFTVEGMTLVKRLTLIVESGKIIKVFYPIFPPDKHVNEVLAWLAQR</sequence>
<gene>
    <name evidence="7" type="ORF">KTC_15920</name>
</gene>
<dbReference type="GO" id="GO:0034599">
    <property type="term" value="P:cellular response to oxidative stress"/>
    <property type="evidence" value="ECO:0007669"/>
    <property type="project" value="TreeGrafter"/>
</dbReference>
<proteinExistence type="predicted"/>
<dbReference type="AlphaFoldDB" id="A0A455SHM8"/>
<evidence type="ECO:0000256" key="3">
    <source>
        <dbReference type="ARBA" id="ARBA00023002"/>
    </source>
</evidence>
<dbReference type="Pfam" id="PF08534">
    <property type="entry name" value="Redoxin"/>
    <property type="match status" value="1"/>
</dbReference>
<dbReference type="GO" id="GO:0005737">
    <property type="term" value="C:cytoplasm"/>
    <property type="evidence" value="ECO:0007669"/>
    <property type="project" value="TreeGrafter"/>
</dbReference>
<feature type="domain" description="Thioredoxin" evidence="6">
    <location>
        <begin position="23"/>
        <end position="185"/>
    </location>
</feature>
<evidence type="ECO:0000256" key="4">
    <source>
        <dbReference type="ARBA" id="ARBA00023157"/>
    </source>
</evidence>
<evidence type="ECO:0000259" key="6">
    <source>
        <dbReference type="PROSITE" id="PS51352"/>
    </source>
</evidence>
<reference evidence="7" key="1">
    <citation type="submission" date="2018-12" db="EMBL/GenBank/DDBJ databases">
        <title>Novel natural products biosynthetic potential of the class Ktedonobacteria.</title>
        <authorList>
            <person name="Zheng Y."/>
            <person name="Saitou A."/>
            <person name="Wang C.M."/>
            <person name="Toyoda A."/>
            <person name="Minakuchi Y."/>
            <person name="Sekiguchi Y."/>
            <person name="Ueda K."/>
            <person name="Takano H."/>
            <person name="Sakai Y."/>
            <person name="Yokota A."/>
            <person name="Yabe S."/>
        </authorList>
    </citation>
    <scope>NUCLEOTIDE SEQUENCE</scope>
    <source>
        <strain evidence="7">COM3</strain>
    </source>
</reference>
<keyword evidence="2" id="KW-0049">Antioxidant</keyword>
<dbReference type="PANTHER" id="PTHR42801:SF21">
    <property type="entry name" value="BCPB PROTEIN"/>
    <property type="match status" value="1"/>
</dbReference>
<keyword evidence="3" id="KW-0560">Oxidoreductase</keyword>
<evidence type="ECO:0000256" key="1">
    <source>
        <dbReference type="ARBA" id="ARBA00022559"/>
    </source>
</evidence>
<dbReference type="PANTHER" id="PTHR42801">
    <property type="entry name" value="THIOREDOXIN-DEPENDENT PEROXIDE REDUCTASE"/>
    <property type="match status" value="1"/>
</dbReference>
<evidence type="ECO:0000256" key="2">
    <source>
        <dbReference type="ARBA" id="ARBA00022862"/>
    </source>
</evidence>
<dbReference type="InterPro" id="IPR036249">
    <property type="entry name" value="Thioredoxin-like_sf"/>
</dbReference>
<accession>A0A455SHM8</accession>
<evidence type="ECO:0000256" key="5">
    <source>
        <dbReference type="ARBA" id="ARBA00023284"/>
    </source>
</evidence>
<dbReference type="PROSITE" id="PS51352">
    <property type="entry name" value="THIOREDOXIN_2"/>
    <property type="match status" value="1"/>
</dbReference>
<dbReference type="InterPro" id="IPR013740">
    <property type="entry name" value="Redoxin"/>
</dbReference>
<keyword evidence="4" id="KW-1015">Disulfide bond</keyword>
<protein>
    <submittedName>
        <fullName evidence="7">Peroxiredoxin</fullName>
    </submittedName>
</protein>
<dbReference type="InterPro" id="IPR013766">
    <property type="entry name" value="Thioredoxin_domain"/>
</dbReference>
<keyword evidence="1" id="KW-0575">Peroxidase</keyword>
<evidence type="ECO:0000313" key="7">
    <source>
        <dbReference type="EMBL" id="BBH86841.1"/>
    </source>
</evidence>
<dbReference type="GO" id="GO:0008379">
    <property type="term" value="F:thioredoxin peroxidase activity"/>
    <property type="evidence" value="ECO:0007669"/>
    <property type="project" value="TreeGrafter"/>
</dbReference>